<evidence type="ECO:0000313" key="1">
    <source>
        <dbReference type="EMBL" id="GAG36837.1"/>
    </source>
</evidence>
<organism evidence="1">
    <name type="scientific">marine sediment metagenome</name>
    <dbReference type="NCBI Taxonomy" id="412755"/>
    <lineage>
        <taxon>unclassified sequences</taxon>
        <taxon>metagenomes</taxon>
        <taxon>ecological metagenomes</taxon>
    </lineage>
</organism>
<proteinExistence type="predicted"/>
<protein>
    <submittedName>
        <fullName evidence="1">Uncharacterized protein</fullName>
    </submittedName>
</protein>
<gene>
    <name evidence="1" type="ORF">S01H1_65406</name>
</gene>
<dbReference type="AlphaFoldDB" id="X0XNB8"/>
<feature type="non-terminal residue" evidence="1">
    <location>
        <position position="156"/>
    </location>
</feature>
<dbReference type="EMBL" id="BARS01043178">
    <property type="protein sequence ID" value="GAG36837.1"/>
    <property type="molecule type" value="Genomic_DNA"/>
</dbReference>
<name>X0XNB8_9ZZZZ</name>
<comment type="caution">
    <text evidence="1">The sequence shown here is derived from an EMBL/GenBank/DDBJ whole genome shotgun (WGS) entry which is preliminary data.</text>
</comment>
<reference evidence="1" key="1">
    <citation type="journal article" date="2014" name="Front. Microbiol.">
        <title>High frequency of phylogenetically diverse reductive dehalogenase-homologous genes in deep subseafloor sedimentary metagenomes.</title>
        <authorList>
            <person name="Kawai M."/>
            <person name="Futagami T."/>
            <person name="Toyoda A."/>
            <person name="Takaki Y."/>
            <person name="Nishi S."/>
            <person name="Hori S."/>
            <person name="Arai W."/>
            <person name="Tsubouchi T."/>
            <person name="Morono Y."/>
            <person name="Uchiyama I."/>
            <person name="Ito T."/>
            <person name="Fujiyama A."/>
            <person name="Inagaki F."/>
            <person name="Takami H."/>
        </authorList>
    </citation>
    <scope>NUCLEOTIDE SEQUENCE</scope>
    <source>
        <strain evidence="1">Expedition CK06-06</strain>
    </source>
</reference>
<accession>X0XNB8</accession>
<sequence length="156" mass="17451">MSSLIIEQSIMSEAKMISETPSKAIFRCPIQSVDEVNQNNRMYPGPVLKEGMGSCDSRIKRRAFYSELDHPLPTGNQQVDGVRQTTVALDRVSHIVREYEFKNKLLYGEMETTSTPNGGILLGLLRDRTGLGFSMRGMAELERGPDFNKVKAPLTI</sequence>